<organism evidence="2 3">
    <name type="scientific">Caenorhabditis briggsae</name>
    <dbReference type="NCBI Taxonomy" id="6238"/>
    <lineage>
        <taxon>Eukaryota</taxon>
        <taxon>Metazoa</taxon>
        <taxon>Ecdysozoa</taxon>
        <taxon>Nematoda</taxon>
        <taxon>Chromadorea</taxon>
        <taxon>Rhabditida</taxon>
        <taxon>Rhabditina</taxon>
        <taxon>Rhabditomorpha</taxon>
        <taxon>Rhabditoidea</taxon>
        <taxon>Rhabditidae</taxon>
        <taxon>Peloderinae</taxon>
        <taxon>Caenorhabditis</taxon>
    </lineage>
</organism>
<accession>A0AAE9E3H9</accession>
<dbReference type="Proteomes" id="UP000829354">
    <property type="component" value="Chromosome I"/>
</dbReference>
<protein>
    <submittedName>
        <fullName evidence="2">Uncharacterized protein</fullName>
    </submittedName>
</protein>
<evidence type="ECO:0000256" key="1">
    <source>
        <dbReference type="SAM" id="MobiDB-lite"/>
    </source>
</evidence>
<gene>
    <name evidence="2" type="ORF">L5515_002200</name>
</gene>
<dbReference type="AlphaFoldDB" id="A0AAE9E3H9"/>
<proteinExistence type="predicted"/>
<name>A0AAE9E3H9_CAEBR</name>
<dbReference type="EMBL" id="CP092620">
    <property type="protein sequence ID" value="UMM14370.1"/>
    <property type="molecule type" value="Genomic_DNA"/>
</dbReference>
<sequence length="137" mass="15594">MENQLTLSNAIGDPRRSNTSAIQEEHHAEFTPSDDNATFKPGIIMNHIQDGPNNDFVYQSFVDNNETSEMDYGIIAAEIRNNNQEDTDLQLETTSIDDDVHYDSEDNQINRIYDAPMISEEGSFAIVTTEDQLFFIR</sequence>
<reference evidence="2 3" key="1">
    <citation type="submission" date="2022-04" db="EMBL/GenBank/DDBJ databases">
        <title>Chromosome-level reference genomes for two strains of Caenorhabditis briggsae: an improved platform for comparative genomics.</title>
        <authorList>
            <person name="Stevens L."/>
            <person name="Andersen E."/>
        </authorList>
    </citation>
    <scope>NUCLEOTIDE SEQUENCE [LARGE SCALE GENOMIC DNA]</scope>
    <source>
        <strain evidence="2">VX34</strain>
        <tissue evidence="2">Whole-organism</tissue>
    </source>
</reference>
<feature type="region of interest" description="Disordered" evidence="1">
    <location>
        <begin position="1"/>
        <end position="21"/>
    </location>
</feature>
<keyword evidence="3" id="KW-1185">Reference proteome</keyword>
<evidence type="ECO:0000313" key="2">
    <source>
        <dbReference type="EMBL" id="UMM14370.1"/>
    </source>
</evidence>
<evidence type="ECO:0000313" key="3">
    <source>
        <dbReference type="Proteomes" id="UP000829354"/>
    </source>
</evidence>